<dbReference type="AlphaFoldDB" id="A0AAN7PRU6"/>
<evidence type="ECO:0000259" key="2">
    <source>
        <dbReference type="Pfam" id="PF25821"/>
    </source>
</evidence>
<feature type="compositionally biased region" description="Basic and acidic residues" evidence="1">
    <location>
        <begin position="38"/>
        <end position="47"/>
    </location>
</feature>
<protein>
    <recommendedName>
        <fullName evidence="2">DUF7950 domain-containing protein</fullName>
    </recommendedName>
</protein>
<accession>A0AAN7PRU6</accession>
<dbReference type="PANTHER" id="PTHR33595:SF29">
    <property type="match status" value="1"/>
</dbReference>
<name>A0AAN7PRU6_9MYRT</name>
<sequence length="316" mass="34887">MDQATVDRLMLLKFRPIAPKPVEAIKRGANPGGSQTSEPERLAEGKVKLPKSRCFGSHKNNTKRSWAKRSPAPLSRRKKEDESPEDDRKKKRVPVEESVVKGPLSSSAPLLSLHGSKDQPIYGPHHQQPSESKRYPPTMVEDTGVSWPRVVAVVEPVMVDYQTCSDPRELGGTAMEIMKNLELDTSPGFVSDASDKIRWVNRAFTRMVTAMGGRISRMPPSFPQAVATVLVVKKEEDLPTQLRSFSGLVKVRLQQEHHGGCGEDGRLLLPGILKSCSGWRQQVVVPCDVWRLEGGAVGGFAWRLDLKAALTLGRLS</sequence>
<dbReference type="Proteomes" id="UP001345219">
    <property type="component" value="Chromosome 16"/>
</dbReference>
<proteinExistence type="predicted"/>
<feature type="domain" description="DUF7950" evidence="2">
    <location>
        <begin position="162"/>
        <end position="255"/>
    </location>
</feature>
<organism evidence="3 4">
    <name type="scientific">Trapa incisa</name>
    <dbReference type="NCBI Taxonomy" id="236973"/>
    <lineage>
        <taxon>Eukaryota</taxon>
        <taxon>Viridiplantae</taxon>
        <taxon>Streptophyta</taxon>
        <taxon>Embryophyta</taxon>
        <taxon>Tracheophyta</taxon>
        <taxon>Spermatophyta</taxon>
        <taxon>Magnoliopsida</taxon>
        <taxon>eudicotyledons</taxon>
        <taxon>Gunneridae</taxon>
        <taxon>Pentapetalae</taxon>
        <taxon>rosids</taxon>
        <taxon>malvids</taxon>
        <taxon>Myrtales</taxon>
        <taxon>Lythraceae</taxon>
        <taxon>Trapa</taxon>
    </lineage>
</organism>
<keyword evidence="4" id="KW-1185">Reference proteome</keyword>
<feature type="domain" description="DUF7950" evidence="2">
    <location>
        <begin position="279"/>
        <end position="311"/>
    </location>
</feature>
<evidence type="ECO:0000313" key="4">
    <source>
        <dbReference type="Proteomes" id="UP001345219"/>
    </source>
</evidence>
<evidence type="ECO:0000256" key="1">
    <source>
        <dbReference type="SAM" id="MobiDB-lite"/>
    </source>
</evidence>
<dbReference type="EMBL" id="JAXIOK010000016">
    <property type="protein sequence ID" value="KAK4752809.1"/>
    <property type="molecule type" value="Genomic_DNA"/>
</dbReference>
<dbReference type="PANTHER" id="PTHR33595">
    <property type="entry name" value="VON WILLEBRAND FACTOR A DOMAIN PROTEIN"/>
    <property type="match status" value="1"/>
</dbReference>
<dbReference type="Pfam" id="PF25821">
    <property type="entry name" value="DUF7950"/>
    <property type="match status" value="2"/>
</dbReference>
<dbReference type="InterPro" id="IPR057710">
    <property type="entry name" value="DUF7950"/>
</dbReference>
<reference evidence="3 4" key="1">
    <citation type="journal article" date="2023" name="Hortic Res">
        <title>Pangenome of water caltrop reveals structural variations and asymmetric subgenome divergence after allopolyploidization.</title>
        <authorList>
            <person name="Zhang X."/>
            <person name="Chen Y."/>
            <person name="Wang L."/>
            <person name="Yuan Y."/>
            <person name="Fang M."/>
            <person name="Shi L."/>
            <person name="Lu R."/>
            <person name="Comes H.P."/>
            <person name="Ma Y."/>
            <person name="Chen Y."/>
            <person name="Huang G."/>
            <person name="Zhou Y."/>
            <person name="Zheng Z."/>
            <person name="Qiu Y."/>
        </authorList>
    </citation>
    <scope>NUCLEOTIDE SEQUENCE [LARGE SCALE GENOMIC DNA]</scope>
    <source>
        <tissue evidence="3">Roots</tissue>
    </source>
</reference>
<gene>
    <name evidence="3" type="ORF">SAY87_021607</name>
</gene>
<feature type="region of interest" description="Disordered" evidence="1">
    <location>
        <begin position="17"/>
        <end position="138"/>
    </location>
</feature>
<evidence type="ECO:0000313" key="3">
    <source>
        <dbReference type="EMBL" id="KAK4752809.1"/>
    </source>
</evidence>
<comment type="caution">
    <text evidence="3">The sequence shown here is derived from an EMBL/GenBank/DDBJ whole genome shotgun (WGS) entry which is preliminary data.</text>
</comment>
<feature type="compositionally biased region" description="Low complexity" evidence="1">
    <location>
        <begin position="103"/>
        <end position="113"/>
    </location>
</feature>